<keyword evidence="4" id="KW-1185">Reference proteome</keyword>
<evidence type="ECO:0000313" key="3">
    <source>
        <dbReference type="EnsemblPlants" id="PNT75009"/>
    </source>
</evidence>
<proteinExistence type="predicted"/>
<reference evidence="3" key="3">
    <citation type="submission" date="2018-08" db="UniProtKB">
        <authorList>
            <consortium name="EnsemblPlants"/>
        </authorList>
    </citation>
    <scope>IDENTIFICATION</scope>
    <source>
        <strain evidence="3">cv. Bd21</strain>
    </source>
</reference>
<sequence length="100" mass="11715">MYIDNDEEFPAEKYLEHGKDNGLAHQHGSSSIPLSTNGFLQEKNKTKQNFQDTTARTRRQQDTQRRTQCHIPSKRKHSSSMEVLNLRMLVLMKLLMQRKS</sequence>
<protein>
    <submittedName>
        <fullName evidence="2 3">Uncharacterized protein</fullName>
    </submittedName>
</protein>
<reference evidence="2 3" key="1">
    <citation type="journal article" date="2010" name="Nature">
        <title>Genome sequencing and analysis of the model grass Brachypodium distachyon.</title>
        <authorList>
            <consortium name="International Brachypodium Initiative"/>
        </authorList>
    </citation>
    <scope>NUCLEOTIDE SEQUENCE [LARGE SCALE GENOMIC DNA]</scope>
    <source>
        <strain evidence="2 3">Bd21</strain>
    </source>
</reference>
<dbReference type="EnsemblPlants" id="PNT75009">
    <property type="protein sequence ID" value="PNT75009"/>
    <property type="gene ID" value="BRADI_1g26230v3"/>
</dbReference>
<evidence type="ECO:0000313" key="2">
    <source>
        <dbReference type="EMBL" id="PNT75009.1"/>
    </source>
</evidence>
<feature type="compositionally biased region" description="Polar residues" evidence="1">
    <location>
        <begin position="27"/>
        <end position="39"/>
    </location>
</feature>
<accession>A0A2K2DL47</accession>
<dbReference type="EMBL" id="CM000880">
    <property type="protein sequence ID" value="PNT75009.1"/>
    <property type="molecule type" value="Genomic_DNA"/>
</dbReference>
<dbReference type="OrthoDB" id="694021at2759"/>
<organism evidence="2">
    <name type="scientific">Brachypodium distachyon</name>
    <name type="common">Purple false brome</name>
    <name type="synonym">Trachynia distachya</name>
    <dbReference type="NCBI Taxonomy" id="15368"/>
    <lineage>
        <taxon>Eukaryota</taxon>
        <taxon>Viridiplantae</taxon>
        <taxon>Streptophyta</taxon>
        <taxon>Embryophyta</taxon>
        <taxon>Tracheophyta</taxon>
        <taxon>Spermatophyta</taxon>
        <taxon>Magnoliopsida</taxon>
        <taxon>Liliopsida</taxon>
        <taxon>Poales</taxon>
        <taxon>Poaceae</taxon>
        <taxon>BOP clade</taxon>
        <taxon>Pooideae</taxon>
        <taxon>Stipodae</taxon>
        <taxon>Brachypodieae</taxon>
        <taxon>Brachypodium</taxon>
    </lineage>
</organism>
<dbReference type="Proteomes" id="UP000008810">
    <property type="component" value="Chromosome 1"/>
</dbReference>
<dbReference type="Gramene" id="PNT75009">
    <property type="protein sequence ID" value="PNT75009"/>
    <property type="gene ID" value="BRADI_1g26230v3"/>
</dbReference>
<gene>
    <name evidence="2" type="ORF">BRADI_1g26230v3</name>
</gene>
<feature type="region of interest" description="Disordered" evidence="1">
    <location>
        <begin position="17"/>
        <end position="80"/>
    </location>
</feature>
<evidence type="ECO:0000313" key="4">
    <source>
        <dbReference type="Proteomes" id="UP000008810"/>
    </source>
</evidence>
<name>A0A2K2DL47_BRADI</name>
<reference evidence="2" key="2">
    <citation type="submission" date="2017-06" db="EMBL/GenBank/DDBJ databases">
        <title>WGS assembly of Brachypodium distachyon.</title>
        <authorList>
            <consortium name="The International Brachypodium Initiative"/>
            <person name="Lucas S."/>
            <person name="Harmon-Smith M."/>
            <person name="Lail K."/>
            <person name="Tice H."/>
            <person name="Grimwood J."/>
            <person name="Bruce D."/>
            <person name="Barry K."/>
            <person name="Shu S."/>
            <person name="Lindquist E."/>
            <person name="Wang M."/>
            <person name="Pitluck S."/>
            <person name="Vogel J.P."/>
            <person name="Garvin D.F."/>
            <person name="Mockler T.C."/>
            <person name="Schmutz J."/>
            <person name="Rokhsar D."/>
            <person name="Bevan M.W."/>
        </authorList>
    </citation>
    <scope>NUCLEOTIDE SEQUENCE</scope>
    <source>
        <strain evidence="2">Bd21</strain>
    </source>
</reference>
<evidence type="ECO:0000256" key="1">
    <source>
        <dbReference type="SAM" id="MobiDB-lite"/>
    </source>
</evidence>
<dbReference type="AlphaFoldDB" id="A0A2K2DL47"/>